<dbReference type="EMBL" id="JAAECE010000001">
    <property type="protein sequence ID" value="KAF1806311.1"/>
    <property type="molecule type" value="Genomic_DNA"/>
</dbReference>
<reference evidence="1 2" key="1">
    <citation type="submission" date="2019-09" db="EMBL/GenBank/DDBJ databases">
        <authorList>
            <consortium name="DOE Joint Genome Institute"/>
            <person name="Mondo S.J."/>
            <person name="Navarro-Mendoza M.I."/>
            <person name="Perez-Arques C."/>
            <person name="Panchal S."/>
            <person name="Nicolas F.E."/>
            <person name="Ganguly P."/>
            <person name="Pangilinan J."/>
            <person name="Grigoriev I."/>
            <person name="Heitman J."/>
            <person name="Sanya K."/>
            <person name="Garre V."/>
        </authorList>
    </citation>
    <scope>NUCLEOTIDE SEQUENCE [LARGE SCALE GENOMIC DNA]</scope>
    <source>
        <strain evidence="1 2">MU402</strain>
    </source>
</reference>
<dbReference type="AlphaFoldDB" id="A0A8H4F4Y0"/>
<evidence type="ECO:0000313" key="1">
    <source>
        <dbReference type="EMBL" id="KAF1806311.1"/>
    </source>
</evidence>
<gene>
    <name evidence="1" type="ORF">FB192DRAFT_1431730</name>
</gene>
<sequence>MSPKIAEQLDDAYIHDIFQELDFGAADDDDVLLDVAFVAEMPGQLVQDFALPDQARRVYRKDEFASNVNFGGYMYHPPPGVSVGPYNVYKLQIYATIKTSFYKVQRQKQRSSAYDIEPNEVASNNSNYNDTFTSTLRVINDIRGESYPARAEFTLLLGDAVNLIQERDDAFRLLCRPGGMIFIPTAQVCDFYSYRIRGIEAILDATVRTQDINQGHYLTLIAILCYVFNSLFSRPPSLSKWRPCQRLLMQHSVADSYLLLLGKARPMQQEPPPPGASVGSYNIYKLQTYATIKTSFYKVQRHEQISNTYDNTTLKEVATVNAEDYTSIFRATY</sequence>
<name>A0A8H4F4Y0_MUCCL</name>
<protein>
    <submittedName>
        <fullName evidence="1">Uncharacterized protein</fullName>
    </submittedName>
</protein>
<organism evidence="1 2">
    <name type="scientific">Mucor circinelloides f. lusitanicus</name>
    <name type="common">Mucor racemosus var. lusitanicus</name>
    <dbReference type="NCBI Taxonomy" id="29924"/>
    <lineage>
        <taxon>Eukaryota</taxon>
        <taxon>Fungi</taxon>
        <taxon>Fungi incertae sedis</taxon>
        <taxon>Mucoromycota</taxon>
        <taxon>Mucoromycotina</taxon>
        <taxon>Mucoromycetes</taxon>
        <taxon>Mucorales</taxon>
        <taxon>Mucorineae</taxon>
        <taxon>Mucoraceae</taxon>
        <taxon>Mucor</taxon>
    </lineage>
</organism>
<accession>A0A8H4F4Y0</accession>
<comment type="caution">
    <text evidence="1">The sequence shown here is derived from an EMBL/GenBank/DDBJ whole genome shotgun (WGS) entry which is preliminary data.</text>
</comment>
<evidence type="ECO:0000313" key="2">
    <source>
        <dbReference type="Proteomes" id="UP000469890"/>
    </source>
</evidence>
<proteinExistence type="predicted"/>
<dbReference type="Proteomes" id="UP000469890">
    <property type="component" value="Unassembled WGS sequence"/>
</dbReference>